<dbReference type="EMBL" id="GGFJ01013601">
    <property type="protein sequence ID" value="MBW62742.1"/>
    <property type="molecule type" value="Transcribed_RNA"/>
</dbReference>
<evidence type="ECO:0000256" key="2">
    <source>
        <dbReference type="SAM" id="SignalP"/>
    </source>
</evidence>
<keyword evidence="2" id="KW-0732">Signal</keyword>
<evidence type="ECO:0000256" key="1">
    <source>
        <dbReference type="SAM" id="MobiDB-lite"/>
    </source>
</evidence>
<feature type="signal peptide" evidence="2">
    <location>
        <begin position="1"/>
        <end position="27"/>
    </location>
</feature>
<proteinExistence type="predicted"/>
<dbReference type="AlphaFoldDB" id="A0A2M4CBL4"/>
<feature type="chain" id="PRO_5014779233" evidence="2">
    <location>
        <begin position="28"/>
        <end position="80"/>
    </location>
</feature>
<name>A0A2M4CBL4_9DIPT</name>
<feature type="region of interest" description="Disordered" evidence="1">
    <location>
        <begin position="51"/>
        <end position="80"/>
    </location>
</feature>
<evidence type="ECO:0000313" key="3">
    <source>
        <dbReference type="EMBL" id="MBW62742.1"/>
    </source>
</evidence>
<protein>
    <submittedName>
        <fullName evidence="3">Putative secreted protein</fullName>
    </submittedName>
</protein>
<organism evidence="3">
    <name type="scientific">Anopheles marajoara</name>
    <dbReference type="NCBI Taxonomy" id="58244"/>
    <lineage>
        <taxon>Eukaryota</taxon>
        <taxon>Metazoa</taxon>
        <taxon>Ecdysozoa</taxon>
        <taxon>Arthropoda</taxon>
        <taxon>Hexapoda</taxon>
        <taxon>Insecta</taxon>
        <taxon>Pterygota</taxon>
        <taxon>Neoptera</taxon>
        <taxon>Endopterygota</taxon>
        <taxon>Diptera</taxon>
        <taxon>Nematocera</taxon>
        <taxon>Culicoidea</taxon>
        <taxon>Culicidae</taxon>
        <taxon>Anophelinae</taxon>
        <taxon>Anopheles</taxon>
    </lineage>
</organism>
<accession>A0A2M4CBL4</accession>
<reference evidence="3" key="1">
    <citation type="submission" date="2018-01" db="EMBL/GenBank/DDBJ databases">
        <title>An insight into the sialome of Amazonian anophelines.</title>
        <authorList>
            <person name="Ribeiro J.M."/>
            <person name="Scarpassa V."/>
            <person name="Calvo E."/>
        </authorList>
    </citation>
    <scope>NUCLEOTIDE SEQUENCE</scope>
    <source>
        <tissue evidence="3">Salivary glands</tissue>
    </source>
</reference>
<feature type="compositionally biased region" description="Polar residues" evidence="1">
    <location>
        <begin position="58"/>
        <end position="70"/>
    </location>
</feature>
<sequence length="80" mass="9099">MTVWSGLWRVQALVVCCRGLAIATASSSPPHTHSTLRVSYRHRVHACQRVSADHHPFRSSTNRIASQRNAPQRREREKVV</sequence>